<keyword evidence="4" id="KW-1185">Reference proteome</keyword>
<evidence type="ECO:0000313" key="3">
    <source>
        <dbReference type="EMBL" id="RXW13312.1"/>
    </source>
</evidence>
<dbReference type="InterPro" id="IPR056884">
    <property type="entry name" value="NPHP3-like_N"/>
</dbReference>
<dbReference type="SUPFAM" id="SSF52540">
    <property type="entry name" value="P-loop containing nucleoside triphosphate hydrolases"/>
    <property type="match status" value="1"/>
</dbReference>
<dbReference type="Pfam" id="PF24883">
    <property type="entry name" value="NPHP3_N"/>
    <property type="match status" value="1"/>
</dbReference>
<dbReference type="AlphaFoldDB" id="A0A4Q2D3A5"/>
<dbReference type="EMBL" id="SDEE01000954">
    <property type="protein sequence ID" value="RXW13312.1"/>
    <property type="molecule type" value="Genomic_DNA"/>
</dbReference>
<dbReference type="PANTHER" id="PTHR10039">
    <property type="entry name" value="AMELOGENIN"/>
    <property type="match status" value="1"/>
</dbReference>
<accession>A0A4Q2D3A5</accession>
<proteinExistence type="predicted"/>
<evidence type="ECO:0000259" key="2">
    <source>
        <dbReference type="Pfam" id="PF24883"/>
    </source>
</evidence>
<comment type="caution">
    <text evidence="3">The sequence shown here is derived from an EMBL/GenBank/DDBJ whole genome shotgun (WGS) entry which is preliminary data.</text>
</comment>
<dbReference type="OrthoDB" id="5971939at2759"/>
<organism evidence="3 4">
    <name type="scientific">Candolleomyces aberdarensis</name>
    <dbReference type="NCBI Taxonomy" id="2316362"/>
    <lineage>
        <taxon>Eukaryota</taxon>
        <taxon>Fungi</taxon>
        <taxon>Dikarya</taxon>
        <taxon>Basidiomycota</taxon>
        <taxon>Agaricomycotina</taxon>
        <taxon>Agaricomycetes</taxon>
        <taxon>Agaricomycetidae</taxon>
        <taxon>Agaricales</taxon>
        <taxon>Agaricineae</taxon>
        <taxon>Psathyrellaceae</taxon>
        <taxon>Candolleomyces</taxon>
    </lineage>
</organism>
<protein>
    <recommendedName>
        <fullName evidence="2">Nephrocystin 3-like N-terminal domain-containing protein</fullName>
    </recommendedName>
</protein>
<feature type="domain" description="Nephrocystin 3-like N-terminal" evidence="2">
    <location>
        <begin position="89"/>
        <end position="252"/>
    </location>
</feature>
<evidence type="ECO:0000313" key="4">
    <source>
        <dbReference type="Proteomes" id="UP000290288"/>
    </source>
</evidence>
<dbReference type="Proteomes" id="UP000290288">
    <property type="component" value="Unassembled WGS sequence"/>
</dbReference>
<evidence type="ECO:0000256" key="1">
    <source>
        <dbReference type="ARBA" id="ARBA00022737"/>
    </source>
</evidence>
<reference evidence="3 4" key="1">
    <citation type="submission" date="2019-01" db="EMBL/GenBank/DDBJ databases">
        <title>Draft genome sequence of Psathyrella aberdarensis IHI B618.</title>
        <authorList>
            <person name="Buettner E."/>
            <person name="Kellner H."/>
        </authorList>
    </citation>
    <scope>NUCLEOTIDE SEQUENCE [LARGE SCALE GENOMIC DNA]</scope>
    <source>
        <strain evidence="3 4">IHI B618</strain>
    </source>
</reference>
<sequence>MFLGAHHFNVEGIYIDPSQHIHNGQNKSIDGRNVQCSIKSDVFADPLPIAKGWEILLDKIASNALYDSGARFDPPKCDEDTRVEVIGEIMDWVNDRDAPQRLLCMTGAARSSKSALQQTISERCAGSKILGSTFFFSSQDPTRNDLSRIVPTIAYQLGQHAPTLQDYIRKAIENDRLIFTKTVRTQMDALIVRPFRQFISNSNSDPGNFPQAVLIDGLDECSGEDNQAELLSSIKDSLLNNDLPFRIFIASRPEWTIRSALNPEPQGYLQQSAYHIQLSDKYDATNDIRRYLRRRIQDIGSRSHDPRARSQSWPRMEDVEKLVAAASGQFVYAATVVKYVSERRSSPVDRLQTVVDWTPKPGQLARPFKALDVLYSGILSAAKELYEAVDTNRARDFLLLLRAHHINHDRRVFNVTYEANTFDEFLNLERGAHEVLVSDLHSLLVFDQHPSFTHIFLEMHFYHRSFAEFLDSETRAESFFVAEMQVRTYVLEAIVQGIIRFSLEPNSTISGSTFEKYALKALVMYSNKGKALGGQQLLALAHGDGWRRFDHMVPKTHFHRPVQAYFLEMINVIMRRLKNELNEPELADALKPYSGKWKGLIEPALAERGGALSTFG</sequence>
<gene>
    <name evidence="3" type="ORF">EST38_g12541</name>
</gene>
<dbReference type="STRING" id="2316362.A0A4Q2D3A5"/>
<keyword evidence="1" id="KW-0677">Repeat</keyword>
<dbReference type="InterPro" id="IPR027417">
    <property type="entry name" value="P-loop_NTPase"/>
</dbReference>
<name>A0A4Q2D3A5_9AGAR</name>
<dbReference type="PANTHER" id="PTHR10039:SF17">
    <property type="entry name" value="FUNGAL STAND N-TERMINAL GOODBYE DOMAIN-CONTAINING PROTEIN-RELATED"/>
    <property type="match status" value="1"/>
</dbReference>